<evidence type="ECO:0000313" key="3">
    <source>
        <dbReference type="Proteomes" id="UP000031647"/>
    </source>
</evidence>
<dbReference type="HOGENOM" id="CLU_780528_0_0_6"/>
<dbReference type="GO" id="GO:0046990">
    <property type="term" value="F:N-hydroxyarylamine O-acetyltransferase activity"/>
    <property type="evidence" value="ECO:0007669"/>
    <property type="project" value="UniProtKB-EC"/>
</dbReference>
<comment type="similarity">
    <text evidence="1">Belongs to the arylamine N-acetyltransferase family.</text>
</comment>
<protein>
    <submittedName>
        <fullName evidence="2">N-hydroxyarylamine O-acetyltransferase</fullName>
        <ecNumber evidence="2">2.3.1.118</ecNumber>
    </submittedName>
</protein>
<dbReference type="AlphaFoldDB" id="A0A0A6ZSL1"/>
<evidence type="ECO:0000313" key="2">
    <source>
        <dbReference type="EMBL" id="AHA65043.1"/>
    </source>
</evidence>
<dbReference type="EMBL" id="CP006736">
    <property type="protein sequence ID" value="AHA65043.1"/>
    <property type="molecule type" value="Genomic_DNA"/>
</dbReference>
<dbReference type="SUPFAM" id="SSF54001">
    <property type="entry name" value="Cysteine proteinases"/>
    <property type="match status" value="1"/>
</dbReference>
<keyword evidence="2" id="KW-0808">Transferase</keyword>
<dbReference type="PANTHER" id="PTHR11786:SF0">
    <property type="entry name" value="ARYLAMINE N-ACETYLTRANSFERASE 4-RELATED"/>
    <property type="match status" value="1"/>
</dbReference>
<evidence type="ECO:0000256" key="1">
    <source>
        <dbReference type="ARBA" id="ARBA00006547"/>
    </source>
</evidence>
<sequence length="355" mass="40193">MVLYAYQSQCCRALLPTKLHCSDQLFNARLTGLISVSELKNAVAVTAAKSVMAFRVMTMAVDLCRLTTRTMNVNAGHERTSKARIIHQIQLIRGITLVTAAKSVMAFRVLTMAVDLCRLTTRTMNVNAGHERTSKARIIHQIQLIRGITFERVLRELGFNVRSLLGRVVLSNPPALPPRTHRLLLIELEGEKWIADVGFGGQTLTAPIRLVPDLGQTTPHGEYRLLQEGDDWVLQFNHHQHWQSMYRFDLCEQQQSDYVMGNFWSAHWPQSHFRHHLLMCRHLPDGGKLTLTNFHFTHYENGHAVEQRNLPDVASLYAVMQEQFGLGVDDAKHGFTVDELALVMAAFDTHPEAGK</sequence>
<reference evidence="2 3" key="1">
    <citation type="submission" date="2013-09" db="EMBL/GenBank/DDBJ databases">
        <title>Comparative genomics of Sd1617 to representative strains in evaluating its pathogenesis.</title>
        <authorList>
            <person name="Aksomboon Vongsawan A."/>
            <person name="Kapatral V."/>
            <person name="Vaisvil B."/>
            <person name="Serichantalergs O."/>
            <person name="Hale T.L."/>
            <person name="Mason C.J."/>
        </authorList>
    </citation>
    <scope>NUCLEOTIDE SEQUENCE [LARGE SCALE GENOMIC DNA]</scope>
    <source>
        <strain evidence="2 3">1617</strain>
    </source>
</reference>
<name>A0A0A6ZSL1_SHIDY</name>
<dbReference type="PANTHER" id="PTHR11786">
    <property type="entry name" value="N-HYDROXYARYLAMINE O-ACETYLTRANSFERASE"/>
    <property type="match status" value="1"/>
</dbReference>
<dbReference type="InterPro" id="IPR001447">
    <property type="entry name" value="Arylamine_N-AcTrfase"/>
</dbReference>
<gene>
    <name evidence="2" type="ORF">Asd1617_02216</name>
</gene>
<dbReference type="PATRIC" id="fig|754093.4.peg.2148"/>
<keyword evidence="2" id="KW-0012">Acyltransferase</keyword>
<dbReference type="Proteomes" id="UP000031647">
    <property type="component" value="Chromosome"/>
</dbReference>
<dbReference type="Gene3D" id="2.40.128.150">
    <property type="entry name" value="Cysteine proteinases"/>
    <property type="match status" value="1"/>
</dbReference>
<dbReference type="InterPro" id="IPR038765">
    <property type="entry name" value="Papain-like_cys_pep_sf"/>
</dbReference>
<proteinExistence type="inferred from homology"/>
<dbReference type="Gene3D" id="3.30.1120.150">
    <property type="match status" value="1"/>
</dbReference>
<dbReference type="Pfam" id="PF00797">
    <property type="entry name" value="Acetyltransf_2"/>
    <property type="match status" value="1"/>
</dbReference>
<organism evidence="2 3">
    <name type="scientific">Shigella dysenteriae 1617</name>
    <dbReference type="NCBI Taxonomy" id="754093"/>
    <lineage>
        <taxon>Bacteria</taxon>
        <taxon>Pseudomonadati</taxon>
        <taxon>Pseudomonadota</taxon>
        <taxon>Gammaproteobacteria</taxon>
        <taxon>Enterobacterales</taxon>
        <taxon>Enterobacteriaceae</taxon>
        <taxon>Shigella</taxon>
    </lineage>
</organism>
<dbReference type="KEGG" id="sdz:Asd1617_02216"/>
<dbReference type="GO" id="GO:0004060">
    <property type="term" value="F:arylamine N-acetyltransferase activity"/>
    <property type="evidence" value="ECO:0007669"/>
    <property type="project" value="TreeGrafter"/>
</dbReference>
<accession>A0A0A6ZSL1</accession>
<dbReference type="EC" id="2.3.1.118" evidence="2"/>